<reference evidence="2 3" key="1">
    <citation type="submission" date="2014-03" db="EMBL/GenBank/DDBJ databases">
        <title>Whole genome sequence of Novosphingobium resinovorum KF1.</title>
        <authorList>
            <person name="Gan H.M."/>
            <person name="Gan H.Y."/>
            <person name="Chew T.H."/>
            <person name="Savka M.A."/>
        </authorList>
    </citation>
    <scope>NUCLEOTIDE SEQUENCE [LARGE SCALE GENOMIC DNA]</scope>
    <source>
        <strain evidence="2 3">KF1</strain>
    </source>
</reference>
<gene>
    <name evidence="2" type="ORF">BV97_00693</name>
</gene>
<proteinExistence type="predicted"/>
<keyword evidence="1" id="KW-1133">Transmembrane helix</keyword>
<comment type="caution">
    <text evidence="2">The sequence shown here is derived from an EMBL/GenBank/DDBJ whole genome shotgun (WGS) entry which is preliminary data.</text>
</comment>
<keyword evidence="1" id="KW-0472">Membrane</keyword>
<evidence type="ECO:0000313" key="2">
    <source>
        <dbReference type="EMBL" id="EZP84930.1"/>
    </source>
</evidence>
<evidence type="ECO:0000256" key="1">
    <source>
        <dbReference type="SAM" id="Phobius"/>
    </source>
</evidence>
<dbReference type="Proteomes" id="UP000024329">
    <property type="component" value="Unassembled WGS sequence"/>
</dbReference>
<organism evidence="2 3">
    <name type="scientific">Novosphingobium resinovorum</name>
    <dbReference type="NCBI Taxonomy" id="158500"/>
    <lineage>
        <taxon>Bacteria</taxon>
        <taxon>Pseudomonadati</taxon>
        <taxon>Pseudomonadota</taxon>
        <taxon>Alphaproteobacteria</taxon>
        <taxon>Sphingomonadales</taxon>
        <taxon>Sphingomonadaceae</taxon>
        <taxon>Novosphingobium</taxon>
    </lineage>
</organism>
<protein>
    <submittedName>
        <fullName evidence="2">Uncharacterized protein</fullName>
    </submittedName>
</protein>
<dbReference type="STRING" id="158500.BES08_03525"/>
<dbReference type="AlphaFoldDB" id="A0A031K6R3"/>
<evidence type="ECO:0000313" key="3">
    <source>
        <dbReference type="Proteomes" id="UP000024329"/>
    </source>
</evidence>
<dbReference type="EMBL" id="JFYZ01000001">
    <property type="protein sequence ID" value="EZP84930.1"/>
    <property type="molecule type" value="Genomic_DNA"/>
</dbReference>
<accession>A0A031K6R3</accession>
<keyword evidence="1" id="KW-0812">Transmembrane</keyword>
<name>A0A031K6R3_9SPHN</name>
<feature type="transmembrane region" description="Helical" evidence="1">
    <location>
        <begin position="188"/>
        <end position="211"/>
    </location>
</feature>
<sequence>MSGQNGYMIKQAELEAVVLLALYNYFQVHSGSLTISQIKRLLNFDVSERRVEMAVSNLASSGYVDGEYSYVDENGFAISDAGYKYAEELEGRANGRKDADESEEVPASDRVVGLDHNSRQFIEVRSEVTSLAKQISLANDVGNLSSREKLVAEQEVTALGDALDREFIRPKEIWLRSKLTLQWIGKEAAAAVIGTAALALLALIAHLLGFAI</sequence>